<dbReference type="PRINTS" id="PR00420">
    <property type="entry name" value="RNGMNOXGNASE"/>
</dbReference>
<dbReference type="GeneID" id="93736020"/>
<dbReference type="Gene3D" id="3.50.50.60">
    <property type="entry name" value="FAD/NAD(P)-binding domain"/>
    <property type="match status" value="2"/>
</dbReference>
<dbReference type="InterPro" id="IPR036188">
    <property type="entry name" value="FAD/NAD-bd_sf"/>
</dbReference>
<dbReference type="Proteomes" id="UP000042738">
    <property type="component" value="Chromosome"/>
</dbReference>
<feature type="domain" description="Styrene monooxygenase StyA putative substrate binding" evidence="1">
    <location>
        <begin position="148"/>
        <end position="255"/>
    </location>
</feature>
<organism evidence="2 3">
    <name type="scientific">Serratia symbiotica</name>
    <dbReference type="NCBI Taxonomy" id="138074"/>
    <lineage>
        <taxon>Bacteria</taxon>
        <taxon>Pseudomonadati</taxon>
        <taxon>Pseudomonadota</taxon>
        <taxon>Gammaproteobacteria</taxon>
        <taxon>Enterobacterales</taxon>
        <taxon>Yersiniaceae</taxon>
        <taxon>Serratia</taxon>
    </lineage>
</organism>
<dbReference type="AlphaFoldDB" id="A0A068ZBP2"/>
<evidence type="ECO:0000313" key="2">
    <source>
        <dbReference type="EMBL" id="QLH62540.1"/>
    </source>
</evidence>
<accession>A0A068ZBP2</accession>
<evidence type="ECO:0000259" key="1">
    <source>
        <dbReference type="Pfam" id="PF17885"/>
    </source>
</evidence>
<dbReference type="Gene3D" id="3.30.9.40">
    <property type="match status" value="1"/>
</dbReference>
<sequence length="405" mass="44903">MSNIAIVGAGQSGLQLALSLLAAGYRVTLMTNRDALSLHRGRVMSSQCMFHQALETERRAKLNFWEEDTPPIKGIRLTMANPQGTPEVAFSWHAALEQDAQSVDQRLKMPGWMAEFENCGGRLVIADVGIAELEHLSADHDLVLLAGGKGEIVNHFAIDSVRTQFDRPQRVLALTYVHGMQPMENGGQINFNFIPGVGEYYTFPAFTLSGPCNIMGFEGLPGGEMDCWQEVYSAGQHLQQSLSILRRWLPWEADRCVGVELTDAMGIMAGCLTPCVRQPVLTLPSGRQVLGMADAVVLNDPIAGQGSNSAAKCAEIYLQRILTHGDGAFDKSWMEETFEQYWGYMQHVVRWTNNLLQPPQTHVMQLLESAAHNASLAKKIANAFDDPRRLDPWWYQAEEAQCLIS</sequence>
<reference evidence="2 3" key="1">
    <citation type="journal article" date="2014" name="Genome Announc.">
        <title>Whole-Genome Sequence of Serratia symbiotica Strain CWBI-2.3T, a Free-Living Symbiont of the Black Bean Aphid Aphis fabae.</title>
        <authorList>
            <person name="Foray V."/>
            <person name="Grigorescu A.S."/>
            <person name="Sabri A."/>
            <person name="Haubruge E."/>
            <person name="Lognay G."/>
            <person name="Francis F."/>
            <person name="Fauconnier M.L."/>
            <person name="Hance T."/>
            <person name="Thonart P."/>
        </authorList>
    </citation>
    <scope>NUCLEOTIDE SEQUENCE [LARGE SCALE GENOMIC DNA]</scope>
    <source>
        <strain evidence="2">CWBI-2.3</strain>
    </source>
</reference>
<dbReference type="RefSeq" id="WP_040266049.1">
    <property type="nucleotide sequence ID" value="NZ_CP050855.1"/>
</dbReference>
<protein>
    <submittedName>
        <fullName evidence="2">FAD-binding oxidoreductase</fullName>
    </submittedName>
</protein>
<dbReference type="STRING" id="138074.SYMBAF_50454"/>
<dbReference type="InterPro" id="IPR041654">
    <property type="entry name" value="StyA_sbd"/>
</dbReference>
<gene>
    <name evidence="2" type="ORF">SYMBAF_05750</name>
</gene>
<dbReference type="EMBL" id="CP050855">
    <property type="protein sequence ID" value="QLH62540.1"/>
    <property type="molecule type" value="Genomic_DNA"/>
</dbReference>
<evidence type="ECO:0000313" key="3">
    <source>
        <dbReference type="Proteomes" id="UP000042738"/>
    </source>
</evidence>
<dbReference type="Pfam" id="PF17885">
    <property type="entry name" value="Smoa_sbd"/>
    <property type="match status" value="1"/>
</dbReference>
<proteinExistence type="predicted"/>
<dbReference type="SUPFAM" id="SSF51905">
    <property type="entry name" value="FAD/NAD(P)-binding domain"/>
    <property type="match status" value="1"/>
</dbReference>
<name>A0A068ZBP2_9GAMM</name>